<feature type="signal peptide" evidence="1">
    <location>
        <begin position="1"/>
        <end position="19"/>
    </location>
</feature>
<dbReference type="GO" id="GO:0016787">
    <property type="term" value="F:hydrolase activity"/>
    <property type="evidence" value="ECO:0007669"/>
    <property type="project" value="InterPro"/>
</dbReference>
<dbReference type="SUPFAM" id="SSF53474">
    <property type="entry name" value="alpha/beta-Hydrolases"/>
    <property type="match status" value="1"/>
</dbReference>
<evidence type="ECO:0000259" key="2">
    <source>
        <dbReference type="Pfam" id="PF01738"/>
    </source>
</evidence>
<dbReference type="InterPro" id="IPR029058">
    <property type="entry name" value="AB_hydrolase_fold"/>
</dbReference>
<protein>
    <recommendedName>
        <fullName evidence="2">Dienelactone hydrolase domain-containing protein</fullName>
    </recommendedName>
</protein>
<sequence>MSRRTSLIAVALPTVAILAGCTLQRSSSNPTADDHMAHMNAADRAAPAAGATAGQGIAGLPASNNTAPARLKASPRHAEWVKIAWGAGSADSIMAWVVYPASPNSRAKAPVVVVVHEIFGLSTWVRGVADQVAADGFIAIAPDFLSKVRGGPSSVELSSDSARKLIAGVNAAERNRAISAAANYAMMLPSAQQKYAVIGYCWGGQTVFMHAVNGGLKGFSGGVAFYGLPYTTGGTPATATTAAVPASINTDSIAKIKQPVMLLNGSKDARIAAAMPALDSIMKGLKKDYSGTNYEGATHGFLRAQGDPKATRDEAEEAANLAATKDGWPKTIAFLKKNLGVK</sequence>
<dbReference type="PANTHER" id="PTHR46623:SF6">
    <property type="entry name" value="ALPHA_BETA-HYDROLASES SUPERFAMILY PROTEIN"/>
    <property type="match status" value="1"/>
</dbReference>
<proteinExistence type="predicted"/>
<dbReference type="InterPro" id="IPR002925">
    <property type="entry name" value="Dienelactn_hydro"/>
</dbReference>
<dbReference type="Pfam" id="PF01738">
    <property type="entry name" value="DLH"/>
    <property type="match status" value="1"/>
</dbReference>
<evidence type="ECO:0000313" key="3">
    <source>
        <dbReference type="EMBL" id="QJR37351.1"/>
    </source>
</evidence>
<evidence type="ECO:0000313" key="4">
    <source>
        <dbReference type="Proteomes" id="UP000500938"/>
    </source>
</evidence>
<dbReference type="PROSITE" id="PS51257">
    <property type="entry name" value="PROKAR_LIPOPROTEIN"/>
    <property type="match status" value="1"/>
</dbReference>
<evidence type="ECO:0000256" key="1">
    <source>
        <dbReference type="SAM" id="SignalP"/>
    </source>
</evidence>
<dbReference type="KEGG" id="ggr:HKW67_18480"/>
<feature type="domain" description="Dienelactone hydrolase" evidence="2">
    <location>
        <begin position="99"/>
        <end position="337"/>
    </location>
</feature>
<reference evidence="3 4" key="1">
    <citation type="submission" date="2020-05" db="EMBL/GenBank/DDBJ databases">
        <title>Complete genome sequence of Gemmatimonas greenlandica TET16.</title>
        <authorList>
            <person name="Zeng Y."/>
        </authorList>
    </citation>
    <scope>NUCLEOTIDE SEQUENCE [LARGE SCALE GENOMIC DNA]</scope>
    <source>
        <strain evidence="3 4">TET16</strain>
    </source>
</reference>
<dbReference type="Proteomes" id="UP000500938">
    <property type="component" value="Chromosome"/>
</dbReference>
<dbReference type="AlphaFoldDB" id="A0A6M4IYM2"/>
<keyword evidence="4" id="KW-1185">Reference proteome</keyword>
<dbReference type="RefSeq" id="WP_171226786.1">
    <property type="nucleotide sequence ID" value="NZ_CP053085.1"/>
</dbReference>
<dbReference type="Gene3D" id="3.40.50.1820">
    <property type="entry name" value="alpha/beta hydrolase"/>
    <property type="match status" value="1"/>
</dbReference>
<organism evidence="3 4">
    <name type="scientific">Gemmatimonas groenlandica</name>
    <dbReference type="NCBI Taxonomy" id="2732249"/>
    <lineage>
        <taxon>Bacteria</taxon>
        <taxon>Pseudomonadati</taxon>
        <taxon>Gemmatimonadota</taxon>
        <taxon>Gemmatimonadia</taxon>
        <taxon>Gemmatimonadales</taxon>
        <taxon>Gemmatimonadaceae</taxon>
        <taxon>Gemmatimonas</taxon>
    </lineage>
</organism>
<dbReference type="EMBL" id="CP053085">
    <property type="protein sequence ID" value="QJR37351.1"/>
    <property type="molecule type" value="Genomic_DNA"/>
</dbReference>
<feature type="chain" id="PRO_5026981254" description="Dienelactone hydrolase domain-containing protein" evidence="1">
    <location>
        <begin position="20"/>
        <end position="342"/>
    </location>
</feature>
<name>A0A6M4IYM2_9BACT</name>
<dbReference type="InterPro" id="IPR051049">
    <property type="entry name" value="Dienelactone_hydrolase-like"/>
</dbReference>
<dbReference type="PANTHER" id="PTHR46623">
    <property type="entry name" value="CARBOXYMETHYLENEBUTENOLIDASE-RELATED"/>
    <property type="match status" value="1"/>
</dbReference>
<gene>
    <name evidence="3" type="ORF">HKW67_18480</name>
</gene>
<accession>A0A6M4IYM2</accession>
<keyword evidence="1" id="KW-0732">Signal</keyword>